<dbReference type="PANTHER" id="PTHR46229">
    <property type="entry name" value="BOLA TRANSCRIPTION REGULATOR"/>
    <property type="match status" value="1"/>
</dbReference>
<dbReference type="EMBL" id="VBRY01000002">
    <property type="protein sequence ID" value="TLS68531.1"/>
    <property type="molecule type" value="Genomic_DNA"/>
</dbReference>
<evidence type="ECO:0000256" key="2">
    <source>
        <dbReference type="RuleBase" id="RU003860"/>
    </source>
</evidence>
<comment type="similarity">
    <text evidence="1 2">Belongs to the BolA/IbaG family.</text>
</comment>
<evidence type="ECO:0000313" key="4">
    <source>
        <dbReference type="Proteomes" id="UP000306585"/>
    </source>
</evidence>
<dbReference type="AlphaFoldDB" id="A0A5R9GQH2"/>
<keyword evidence="4" id="KW-1185">Reference proteome</keyword>
<evidence type="ECO:0000313" key="3">
    <source>
        <dbReference type="EMBL" id="TLS68531.1"/>
    </source>
</evidence>
<dbReference type="OrthoDB" id="9801469at2"/>
<dbReference type="Gene3D" id="3.30.300.90">
    <property type="entry name" value="BolA-like"/>
    <property type="match status" value="1"/>
</dbReference>
<protein>
    <submittedName>
        <fullName evidence="3">BolA family transcriptional regulator</fullName>
    </submittedName>
</protein>
<dbReference type="InterPro" id="IPR050961">
    <property type="entry name" value="BolA/IbaG_stress_morph_reg"/>
</dbReference>
<organism evidence="3 4">
    <name type="scientific">Mariprofundus erugo</name>
    <dbReference type="NCBI Taxonomy" id="2528639"/>
    <lineage>
        <taxon>Bacteria</taxon>
        <taxon>Pseudomonadati</taxon>
        <taxon>Pseudomonadota</taxon>
        <taxon>Candidatius Mariprofundia</taxon>
        <taxon>Mariprofundales</taxon>
        <taxon>Mariprofundaceae</taxon>
        <taxon>Mariprofundus</taxon>
    </lineage>
</organism>
<evidence type="ECO:0000256" key="1">
    <source>
        <dbReference type="ARBA" id="ARBA00005578"/>
    </source>
</evidence>
<reference evidence="3 4" key="1">
    <citation type="journal article" date="2019" name="Appl. Environ. Microbiol.">
        <title>Environmental Evidence and Genomic Insight of Iron-oxidizing Bacteria Preference Towards More Corrosion Resistant Stainless Steel at Higher Salinities.</title>
        <authorList>
            <person name="Garrison C.E."/>
            <person name="Price K.A."/>
            <person name="Field E.K."/>
        </authorList>
    </citation>
    <scope>NUCLEOTIDE SEQUENCE [LARGE SCALE GENOMIC DNA]</scope>
    <source>
        <strain evidence="3 4">P3</strain>
    </source>
</reference>
<proteinExistence type="inferred from homology"/>
<gene>
    <name evidence="3" type="ORF">FEF65_02130</name>
</gene>
<dbReference type="InterPro" id="IPR002634">
    <property type="entry name" value="BolA"/>
</dbReference>
<dbReference type="Proteomes" id="UP000306585">
    <property type="component" value="Unassembled WGS sequence"/>
</dbReference>
<dbReference type="SUPFAM" id="SSF82657">
    <property type="entry name" value="BolA-like"/>
    <property type="match status" value="1"/>
</dbReference>
<accession>A0A5R9GQH2</accession>
<dbReference type="RefSeq" id="WP_138238148.1">
    <property type="nucleotide sequence ID" value="NZ_VBRY01000002.1"/>
</dbReference>
<name>A0A5R9GQH2_9PROT</name>
<dbReference type="Pfam" id="PF01722">
    <property type="entry name" value="BolA"/>
    <property type="match status" value="1"/>
</dbReference>
<dbReference type="PANTHER" id="PTHR46229:SF2">
    <property type="entry name" value="BOLA-LIKE PROTEIN 1"/>
    <property type="match status" value="1"/>
</dbReference>
<sequence>MIPTTEQIADMVRRQLPDARVEVRLYAGDDHFEMSVESAAFAGKSRVAQHQMVYAALGEHMKQAIHALALKTSTPKESA</sequence>
<dbReference type="PIRSF" id="PIRSF003113">
    <property type="entry name" value="BolA"/>
    <property type="match status" value="1"/>
</dbReference>
<comment type="caution">
    <text evidence="3">The sequence shown here is derived from an EMBL/GenBank/DDBJ whole genome shotgun (WGS) entry which is preliminary data.</text>
</comment>
<dbReference type="InterPro" id="IPR036065">
    <property type="entry name" value="BolA-like_sf"/>
</dbReference>